<proteinExistence type="predicted"/>
<keyword evidence="1" id="KW-0732">Signal</keyword>
<dbReference type="Gene3D" id="3.50.90.10">
    <property type="entry name" value="YerB-like"/>
    <property type="match status" value="1"/>
</dbReference>
<dbReference type="OrthoDB" id="9779102at2"/>
<dbReference type="EMBL" id="JACHBQ010000001">
    <property type="protein sequence ID" value="MBB5639722.1"/>
    <property type="molecule type" value="Genomic_DNA"/>
</dbReference>
<gene>
    <name evidence="5" type="ORF">BJ997_000270</name>
    <name evidence="4" type="ORF">GY21_02300</name>
</gene>
<dbReference type="AlphaFoldDB" id="A0A099JRL3"/>
<evidence type="ECO:0008006" key="8">
    <source>
        <dbReference type="Google" id="ProtNLM"/>
    </source>
</evidence>
<reference evidence="4 6" key="1">
    <citation type="submission" date="2014-08" db="EMBL/GenBank/DDBJ databases">
        <authorList>
            <person name="Sisinthy S."/>
        </authorList>
    </citation>
    <scope>NUCLEOTIDE SEQUENCE [LARGE SCALE GENOMIC DNA]</scope>
    <source>
        <strain evidence="4 6">RuG17</strain>
    </source>
</reference>
<protein>
    <recommendedName>
        <fullName evidence="8">Lipoprotein YerB</fullName>
    </recommendedName>
</protein>
<dbReference type="RefSeq" id="WP_035834942.1">
    <property type="nucleotide sequence ID" value="NZ_JACHBQ010000001.1"/>
</dbReference>
<dbReference type="Pfam" id="PF11258">
    <property type="entry name" value="DUF3048"/>
    <property type="match status" value="1"/>
</dbReference>
<comment type="caution">
    <text evidence="4">The sequence shown here is derived from an EMBL/GenBank/DDBJ whole genome shotgun (WGS) entry which is preliminary data.</text>
</comment>
<evidence type="ECO:0000313" key="5">
    <source>
        <dbReference type="EMBL" id="MBB5639722.1"/>
    </source>
</evidence>
<dbReference type="eggNOG" id="COG1470">
    <property type="taxonomic scope" value="Bacteria"/>
</dbReference>
<dbReference type="EMBL" id="JPXF01000005">
    <property type="protein sequence ID" value="KGJ80821.1"/>
    <property type="molecule type" value="Genomic_DNA"/>
</dbReference>
<feature type="domain" description="DUF3048" evidence="3">
    <location>
        <begin position="229"/>
        <end position="337"/>
    </location>
</feature>
<dbReference type="InterPro" id="IPR021416">
    <property type="entry name" value="DUF3048_N"/>
</dbReference>
<dbReference type="InterPro" id="IPR035328">
    <property type="entry name" value="DUF3048_C"/>
</dbReference>
<dbReference type="STRING" id="1001240.GY21_02300"/>
<accession>A0A099JRL3</accession>
<evidence type="ECO:0000259" key="2">
    <source>
        <dbReference type="Pfam" id="PF11258"/>
    </source>
</evidence>
<evidence type="ECO:0000256" key="1">
    <source>
        <dbReference type="SAM" id="SignalP"/>
    </source>
</evidence>
<dbReference type="PROSITE" id="PS51257">
    <property type="entry name" value="PROKAR_LIPOPROTEIN"/>
    <property type="match status" value="1"/>
</dbReference>
<evidence type="ECO:0000259" key="3">
    <source>
        <dbReference type="Pfam" id="PF17479"/>
    </source>
</evidence>
<reference evidence="5 7" key="2">
    <citation type="submission" date="2020-08" db="EMBL/GenBank/DDBJ databases">
        <title>Sequencing the genomes of 1000 actinobacteria strains.</title>
        <authorList>
            <person name="Klenk H.-P."/>
        </authorList>
    </citation>
    <scope>NUCLEOTIDE SEQUENCE [LARGE SCALE GENOMIC DNA]</scope>
    <source>
        <strain evidence="5 7">DSM 21065</strain>
    </source>
</reference>
<dbReference type="Proteomes" id="UP000029864">
    <property type="component" value="Unassembled WGS sequence"/>
</dbReference>
<dbReference type="SUPFAM" id="SSF159774">
    <property type="entry name" value="YerB-like"/>
    <property type="match status" value="1"/>
</dbReference>
<keyword evidence="6" id="KW-1185">Reference proteome</keyword>
<sequence length="351" mass="36755">MKVIQTRAASPRRFGRIVAVLIPALLLTACSGAAPAPTPTPSASGWESSYAEPDPVVLAPLRGTEVSAAALAHPSLAAKIDNHEAARPQAGLERADIVFEELVEGGITRYVAVWHSDVPDEVGPVRSIRPMDPDIMAPFGGIAAYSGGAQAFLDLIKAAPVFSVIFDYDNTGIFTRTSTKSAPHNVLLQAKEVVGQHTDLPAPAQQFAYAPSVAASSAMVDGTPISAINTRFSTSRWPGWTWDAAAAVYLRLQEGAPDLDGNGAQLTATNVVTLRVDIDNKYGAIPKTTMIGSGEASVSSGGQTLNATWVKDSQAAPIRLTDANGVTVRLAPGNTWIELVPTAQGSIELLP</sequence>
<evidence type="ECO:0000313" key="6">
    <source>
        <dbReference type="Proteomes" id="UP000029864"/>
    </source>
</evidence>
<dbReference type="InterPro" id="IPR023158">
    <property type="entry name" value="YerB-like_sf"/>
</dbReference>
<name>A0A099JRL3_9MICO</name>
<feature type="chain" id="PRO_5035986613" description="Lipoprotein YerB" evidence="1">
    <location>
        <begin position="34"/>
        <end position="351"/>
    </location>
</feature>
<dbReference type="Proteomes" id="UP000561726">
    <property type="component" value="Unassembled WGS sequence"/>
</dbReference>
<evidence type="ECO:0000313" key="4">
    <source>
        <dbReference type="EMBL" id="KGJ80821.1"/>
    </source>
</evidence>
<feature type="signal peptide" evidence="1">
    <location>
        <begin position="1"/>
        <end position="33"/>
    </location>
</feature>
<feature type="domain" description="DUF3048" evidence="2">
    <location>
        <begin position="70"/>
        <end position="194"/>
    </location>
</feature>
<organism evidence="4 6">
    <name type="scientific">Cryobacterium roopkundense</name>
    <dbReference type="NCBI Taxonomy" id="1001240"/>
    <lineage>
        <taxon>Bacteria</taxon>
        <taxon>Bacillati</taxon>
        <taxon>Actinomycetota</taxon>
        <taxon>Actinomycetes</taxon>
        <taxon>Micrococcales</taxon>
        <taxon>Microbacteriaceae</taxon>
        <taxon>Cryobacterium</taxon>
    </lineage>
</organism>
<dbReference type="Pfam" id="PF17479">
    <property type="entry name" value="DUF3048_C"/>
    <property type="match status" value="1"/>
</dbReference>
<evidence type="ECO:0000313" key="7">
    <source>
        <dbReference type="Proteomes" id="UP000561726"/>
    </source>
</evidence>